<dbReference type="SUPFAM" id="SSF56784">
    <property type="entry name" value="HAD-like"/>
    <property type="match status" value="1"/>
</dbReference>
<proteinExistence type="predicted"/>
<organism evidence="2 3">
    <name type="scientific">Paramuricea clavata</name>
    <name type="common">Red gorgonian</name>
    <name type="synonym">Violescent sea-whip</name>
    <dbReference type="NCBI Taxonomy" id="317549"/>
    <lineage>
        <taxon>Eukaryota</taxon>
        <taxon>Metazoa</taxon>
        <taxon>Cnidaria</taxon>
        <taxon>Anthozoa</taxon>
        <taxon>Octocorallia</taxon>
        <taxon>Malacalcyonacea</taxon>
        <taxon>Plexauridae</taxon>
        <taxon>Paramuricea</taxon>
    </lineage>
</organism>
<name>A0A7D9J9H7_PARCT</name>
<dbReference type="EMBL" id="CACRXK020013317">
    <property type="protein sequence ID" value="CAB4024943.1"/>
    <property type="molecule type" value="Genomic_DNA"/>
</dbReference>
<gene>
    <name evidence="2" type="ORF">PACLA_8A054915</name>
</gene>
<dbReference type="Gene3D" id="3.40.50.1000">
    <property type="entry name" value="HAD superfamily/HAD-like"/>
    <property type="match status" value="1"/>
</dbReference>
<dbReference type="PANTHER" id="PTHR48493:SF1">
    <property type="entry name" value="UBIQUITIN-LIKE DOMAIN-CONTAINING CTD PHOSPHATASE 1"/>
    <property type="match status" value="1"/>
</dbReference>
<dbReference type="InterPro" id="IPR051658">
    <property type="entry name" value="UBLCP1"/>
</dbReference>
<evidence type="ECO:0000313" key="2">
    <source>
        <dbReference type="EMBL" id="CAB4024943.1"/>
    </source>
</evidence>
<dbReference type="PANTHER" id="PTHR48493">
    <property type="entry name" value="UBIQUITIN-LIKE DOMAIN-CONTAINING CTD PHOSPHATASE 1"/>
    <property type="match status" value="1"/>
</dbReference>
<accession>A0A7D9J9H7</accession>
<evidence type="ECO:0000313" key="3">
    <source>
        <dbReference type="Proteomes" id="UP001152795"/>
    </source>
</evidence>
<feature type="domain" description="FCP1 homology" evidence="1">
    <location>
        <begin position="41"/>
        <end position="114"/>
    </location>
</feature>
<keyword evidence="3" id="KW-1185">Reference proteome</keyword>
<dbReference type="InterPro" id="IPR023214">
    <property type="entry name" value="HAD_sf"/>
</dbReference>
<dbReference type="GO" id="GO:0005634">
    <property type="term" value="C:nucleus"/>
    <property type="evidence" value="ECO:0007669"/>
    <property type="project" value="TreeGrafter"/>
</dbReference>
<reference evidence="2" key="1">
    <citation type="submission" date="2020-04" db="EMBL/GenBank/DDBJ databases">
        <authorList>
            <person name="Alioto T."/>
            <person name="Alioto T."/>
            <person name="Gomez Garrido J."/>
        </authorList>
    </citation>
    <scope>NUCLEOTIDE SEQUENCE</scope>
    <source>
        <strain evidence="2">A484AB</strain>
    </source>
</reference>
<dbReference type="OrthoDB" id="1711508at2759"/>
<dbReference type="InterPro" id="IPR004274">
    <property type="entry name" value="FCP1_dom"/>
</dbReference>
<dbReference type="GO" id="GO:0090364">
    <property type="term" value="P:regulation of proteasome assembly"/>
    <property type="evidence" value="ECO:0007669"/>
    <property type="project" value="InterPro"/>
</dbReference>
<sequence length="134" mass="15852">MKWVEAKMKELSVLDNANYKIMFMLDSLAMITIDHPKYGVIETKPLGVIWGKYPENYSKENSIIIDDLRRNFIMNPGNGLKIRPFREAHLNRGTDTELKGLTKYLKEIADLKDFDELNHDRWEKYKREEKQTDS</sequence>
<dbReference type="InterPro" id="IPR036412">
    <property type="entry name" value="HAD-like_sf"/>
</dbReference>
<dbReference type="GO" id="GO:0004722">
    <property type="term" value="F:protein serine/threonine phosphatase activity"/>
    <property type="evidence" value="ECO:0007669"/>
    <property type="project" value="TreeGrafter"/>
</dbReference>
<dbReference type="Proteomes" id="UP001152795">
    <property type="component" value="Unassembled WGS sequence"/>
</dbReference>
<protein>
    <submittedName>
        <fullName evidence="2">Ubiquitin-like domain-containing CTD phosphatase 1</fullName>
    </submittedName>
</protein>
<dbReference type="Pfam" id="PF03031">
    <property type="entry name" value="NIF"/>
    <property type="match status" value="1"/>
</dbReference>
<dbReference type="AlphaFoldDB" id="A0A7D9J9H7"/>
<evidence type="ECO:0000259" key="1">
    <source>
        <dbReference type="Pfam" id="PF03031"/>
    </source>
</evidence>
<comment type="caution">
    <text evidence="2">The sequence shown here is derived from an EMBL/GenBank/DDBJ whole genome shotgun (WGS) entry which is preliminary data.</text>
</comment>